<dbReference type="AlphaFoldDB" id="A0A165MEE4"/>
<evidence type="ECO:0000313" key="2">
    <source>
        <dbReference type="EMBL" id="KZT65570.1"/>
    </source>
</evidence>
<name>A0A165MEE4_9APHY</name>
<evidence type="ECO:0000256" key="1">
    <source>
        <dbReference type="SAM" id="MobiDB-lite"/>
    </source>
</evidence>
<dbReference type="Proteomes" id="UP000076727">
    <property type="component" value="Unassembled WGS sequence"/>
</dbReference>
<sequence length="326" mass="34531">MTELGQGQGARAQAGKGRGAHCRCAGWDPLRHSIGRHSPAHASQARSLPGPHGQAPPTSHSPSPSPSPSPARQPAAAPSPLASRPSLRRPSSAHRARARGSSLAPPARGRPIRALLPHRTFATECACQTLADSALPQEEPLPASPRHTRGPPVPSRPSDSRHGAPVAPHARTHAHIHFGSALFSAGALRRASDRHRASTRAAGGSLLSSCRPRDAPFRAEDPLAFVRQAATRAGPSSLEPDHNKAATIPRQPARARCPASTIVIHRACRTRRLSPVHVAHGRQRLTLSNVPNGISMTYSLNLVVGPRSTNLRAPGPADEKHRRRST</sequence>
<proteinExistence type="predicted"/>
<feature type="region of interest" description="Disordered" evidence="1">
    <location>
        <begin position="136"/>
        <end position="168"/>
    </location>
</feature>
<reference evidence="2 3" key="1">
    <citation type="journal article" date="2016" name="Mol. Biol. Evol.">
        <title>Comparative Genomics of Early-Diverging Mushroom-Forming Fungi Provides Insights into the Origins of Lignocellulose Decay Capabilities.</title>
        <authorList>
            <person name="Nagy L.G."/>
            <person name="Riley R."/>
            <person name="Tritt A."/>
            <person name="Adam C."/>
            <person name="Daum C."/>
            <person name="Floudas D."/>
            <person name="Sun H."/>
            <person name="Yadav J.S."/>
            <person name="Pangilinan J."/>
            <person name="Larsson K.H."/>
            <person name="Matsuura K."/>
            <person name="Barry K."/>
            <person name="Labutti K."/>
            <person name="Kuo R."/>
            <person name="Ohm R.A."/>
            <person name="Bhattacharya S.S."/>
            <person name="Shirouzu T."/>
            <person name="Yoshinaga Y."/>
            <person name="Martin F.M."/>
            <person name="Grigoriev I.V."/>
            <person name="Hibbett D.S."/>
        </authorList>
    </citation>
    <scope>NUCLEOTIDE SEQUENCE [LARGE SCALE GENOMIC DNA]</scope>
    <source>
        <strain evidence="2 3">L-15889</strain>
    </source>
</reference>
<gene>
    <name evidence="2" type="ORF">DAEQUDRAFT_519292</name>
</gene>
<protein>
    <submittedName>
        <fullName evidence="2">Uncharacterized protein</fullName>
    </submittedName>
</protein>
<accession>A0A165MEE4</accession>
<feature type="region of interest" description="Disordered" evidence="1">
    <location>
        <begin position="1"/>
        <end position="111"/>
    </location>
</feature>
<organism evidence="2 3">
    <name type="scientific">Daedalea quercina L-15889</name>
    <dbReference type="NCBI Taxonomy" id="1314783"/>
    <lineage>
        <taxon>Eukaryota</taxon>
        <taxon>Fungi</taxon>
        <taxon>Dikarya</taxon>
        <taxon>Basidiomycota</taxon>
        <taxon>Agaricomycotina</taxon>
        <taxon>Agaricomycetes</taxon>
        <taxon>Polyporales</taxon>
        <taxon>Fomitopsis</taxon>
    </lineage>
</organism>
<dbReference type="EMBL" id="KV429103">
    <property type="protein sequence ID" value="KZT65570.1"/>
    <property type="molecule type" value="Genomic_DNA"/>
</dbReference>
<evidence type="ECO:0000313" key="3">
    <source>
        <dbReference type="Proteomes" id="UP000076727"/>
    </source>
</evidence>
<keyword evidence="3" id="KW-1185">Reference proteome</keyword>
<feature type="compositionally biased region" description="Low complexity" evidence="1">
    <location>
        <begin position="72"/>
        <end position="90"/>
    </location>
</feature>
<feature type="region of interest" description="Disordered" evidence="1">
    <location>
        <begin position="307"/>
        <end position="326"/>
    </location>
</feature>